<dbReference type="PANTHER" id="PTHR46586">
    <property type="entry name" value="ANKYRIN REPEAT-CONTAINING PROTEIN"/>
    <property type="match status" value="1"/>
</dbReference>
<dbReference type="SUPFAM" id="SSF140860">
    <property type="entry name" value="Pseudo ankyrin repeat-like"/>
    <property type="match status" value="1"/>
</dbReference>
<dbReference type="InterPro" id="IPR002110">
    <property type="entry name" value="Ankyrin_rpt"/>
</dbReference>
<name>A0A2R8FFI1_9VIRU</name>
<accession>A0A2R8FFI1</accession>
<protein>
    <submittedName>
        <fullName evidence="1">Ankyrin repeat-containing protein</fullName>
    </submittedName>
</protein>
<dbReference type="PANTHER" id="PTHR46586:SF3">
    <property type="entry name" value="ANKYRIN REPEAT-CONTAINING PROTEIN"/>
    <property type="match status" value="1"/>
</dbReference>
<dbReference type="InterPro" id="IPR036770">
    <property type="entry name" value="Ankyrin_rpt-contain_sf"/>
</dbReference>
<dbReference type="Gene3D" id="1.25.40.20">
    <property type="entry name" value="Ankyrin repeat-containing domain"/>
    <property type="match status" value="1"/>
</dbReference>
<evidence type="ECO:0000313" key="1">
    <source>
        <dbReference type="EMBL" id="SPN79763.1"/>
    </source>
</evidence>
<gene>
    <name evidence="1" type="ORF">ZAZAV_483</name>
</gene>
<organism evidence="1">
    <name type="scientific">Cedratvirus Zaza IHUMI</name>
    <dbReference type="NCBI Taxonomy" id="2126979"/>
    <lineage>
        <taxon>Viruses</taxon>
        <taxon>Pithoviruses</taxon>
    </lineage>
</organism>
<proteinExistence type="predicted"/>
<sequence length="214" mass="24872">MEIVYRTIFFYSEGHNYLNGRVCSEFRQLAPKVKYLAYVDQVLTERGEVKDFVPSEEVMEAAIDGELLHVIEACEDIIPKDRICYLIAIKGKLQVLKWARSKGYLWDEWTCAYAARFGHLEMLQWARANGCPWDKETCSGAADYGQIEILKWARANGCEWSEDACNYAASNGHLEVLQWLIENGCDWDLDEIYRHATTYHGNDRVSEWLLSKYY</sequence>
<dbReference type="InterPro" id="IPR052050">
    <property type="entry name" value="SecEffector_AnkRepeat"/>
</dbReference>
<reference evidence="1" key="1">
    <citation type="submission" date="2018-03" db="EMBL/GenBank/DDBJ databases">
        <authorList>
            <consortium name="Urmite Genomes"/>
        </authorList>
    </citation>
    <scope>NUCLEOTIDE SEQUENCE [LARGE SCALE GENOMIC DNA]</scope>
    <source>
        <strain evidence="1">IHUMI-S29</strain>
    </source>
</reference>
<dbReference type="EMBL" id="LT994652">
    <property type="protein sequence ID" value="SPN79763.1"/>
    <property type="molecule type" value="Genomic_DNA"/>
</dbReference>
<dbReference type="Pfam" id="PF12796">
    <property type="entry name" value="Ank_2"/>
    <property type="match status" value="1"/>
</dbReference>
<dbReference type="Proteomes" id="UP000270547">
    <property type="component" value="Segment"/>
</dbReference>